<name>A0A1W1H1H9_9GAMM</name>
<evidence type="ECO:0000313" key="2">
    <source>
        <dbReference type="Proteomes" id="UP000191133"/>
    </source>
</evidence>
<protein>
    <submittedName>
        <fullName evidence="1">Uncharacterized protein</fullName>
    </submittedName>
</protein>
<sequence length="136" mass="14886">MTSSLYPYLFATLGDAVERLPDDLAKALETTLGSTMRAHADEGITLLSCLQRIRDVDAADGQPWPDKGRKQCFGFAMARIDRANAGLTLLLELLHAIERVRVDGDADQQVGDDVREGLLLACRGLAEYVDVQLRVA</sequence>
<gene>
    <name evidence="1" type="ORF">SAMN04488690_3207</name>
</gene>
<dbReference type="Proteomes" id="UP000191133">
    <property type="component" value="Unassembled WGS sequence"/>
</dbReference>
<proteinExistence type="predicted"/>
<accession>A0A1W1H1H9</accession>
<dbReference type="EMBL" id="FWEU01000004">
    <property type="protein sequence ID" value="SLM25456.1"/>
    <property type="molecule type" value="Genomic_DNA"/>
</dbReference>
<organism evidence="1 2">
    <name type="scientific">Stenotrophomonas indicatrix</name>
    <dbReference type="NCBI Taxonomy" id="2045451"/>
    <lineage>
        <taxon>Bacteria</taxon>
        <taxon>Pseudomonadati</taxon>
        <taxon>Pseudomonadota</taxon>
        <taxon>Gammaproteobacteria</taxon>
        <taxon>Lysobacterales</taxon>
        <taxon>Lysobacteraceae</taxon>
        <taxon>Stenotrophomonas</taxon>
    </lineage>
</organism>
<dbReference type="AlphaFoldDB" id="A0A1W1H1H9"/>
<dbReference type="RefSeq" id="WP_080150017.1">
    <property type="nucleotide sequence ID" value="NZ_CP118899.1"/>
</dbReference>
<evidence type="ECO:0000313" key="1">
    <source>
        <dbReference type="EMBL" id="SLM25456.1"/>
    </source>
</evidence>
<reference evidence="2" key="1">
    <citation type="submission" date="2016-10" db="EMBL/GenBank/DDBJ databases">
        <authorList>
            <person name="Varghese N."/>
        </authorList>
    </citation>
    <scope>NUCLEOTIDE SEQUENCE [LARGE SCALE GENOMIC DNA]</scope>
    <source>
        <strain evidence="2">92MFCol6.1</strain>
    </source>
</reference>